<organism evidence="1 2">
    <name type="scientific">Stephania japonica</name>
    <dbReference type="NCBI Taxonomy" id="461633"/>
    <lineage>
        <taxon>Eukaryota</taxon>
        <taxon>Viridiplantae</taxon>
        <taxon>Streptophyta</taxon>
        <taxon>Embryophyta</taxon>
        <taxon>Tracheophyta</taxon>
        <taxon>Spermatophyta</taxon>
        <taxon>Magnoliopsida</taxon>
        <taxon>Ranunculales</taxon>
        <taxon>Menispermaceae</taxon>
        <taxon>Menispermoideae</taxon>
        <taxon>Cissampelideae</taxon>
        <taxon>Stephania</taxon>
    </lineage>
</organism>
<evidence type="ECO:0000313" key="1">
    <source>
        <dbReference type="EMBL" id="KAK9085394.1"/>
    </source>
</evidence>
<dbReference type="EMBL" id="JBBNAE010000011">
    <property type="protein sequence ID" value="KAK9085394.1"/>
    <property type="molecule type" value="Genomic_DNA"/>
</dbReference>
<keyword evidence="2" id="KW-1185">Reference proteome</keyword>
<sequence>MSTGFLFIQQHPVDQRQRRNETEVKSVLRDGVLCSYVCRVQKKASFTGEPLGKLNPILEDQGSIRNHVVEFSERLYSDPVPWRPTLDGLKFQRLGTDQASALHLFPTLLHE</sequence>
<accession>A0AAP0HFY7</accession>
<gene>
    <name evidence="1" type="ORF">Sjap_025805</name>
</gene>
<reference evidence="1 2" key="1">
    <citation type="submission" date="2024-01" db="EMBL/GenBank/DDBJ databases">
        <title>Genome assemblies of Stephania.</title>
        <authorList>
            <person name="Yang L."/>
        </authorList>
    </citation>
    <scope>NUCLEOTIDE SEQUENCE [LARGE SCALE GENOMIC DNA]</scope>
    <source>
        <strain evidence="1">QJT</strain>
        <tissue evidence="1">Leaf</tissue>
    </source>
</reference>
<name>A0AAP0HFY7_9MAGN</name>
<dbReference type="AlphaFoldDB" id="A0AAP0HFY7"/>
<evidence type="ECO:0000313" key="2">
    <source>
        <dbReference type="Proteomes" id="UP001417504"/>
    </source>
</evidence>
<comment type="caution">
    <text evidence="1">The sequence shown here is derived from an EMBL/GenBank/DDBJ whole genome shotgun (WGS) entry which is preliminary data.</text>
</comment>
<dbReference type="Proteomes" id="UP001417504">
    <property type="component" value="Unassembled WGS sequence"/>
</dbReference>
<protein>
    <submittedName>
        <fullName evidence="1">Uncharacterized protein</fullName>
    </submittedName>
</protein>
<proteinExistence type="predicted"/>